<proteinExistence type="predicted"/>
<evidence type="ECO:0000313" key="2">
    <source>
        <dbReference type="EMBL" id="EJK53059.1"/>
    </source>
</evidence>
<evidence type="ECO:0000256" key="1">
    <source>
        <dbReference type="SAM" id="MobiDB-lite"/>
    </source>
</evidence>
<name>K0RLA3_THAOC</name>
<reference evidence="2 3" key="1">
    <citation type="journal article" date="2012" name="Genome Biol.">
        <title>Genome and low-iron response of an oceanic diatom adapted to chronic iron limitation.</title>
        <authorList>
            <person name="Lommer M."/>
            <person name="Specht M."/>
            <person name="Roy A.S."/>
            <person name="Kraemer L."/>
            <person name="Andreson R."/>
            <person name="Gutowska M.A."/>
            <person name="Wolf J."/>
            <person name="Bergner S.V."/>
            <person name="Schilhabel M.B."/>
            <person name="Klostermeier U.C."/>
            <person name="Beiko R.G."/>
            <person name="Rosenstiel P."/>
            <person name="Hippler M."/>
            <person name="Laroche J."/>
        </authorList>
    </citation>
    <scope>NUCLEOTIDE SEQUENCE [LARGE SCALE GENOMIC DNA]</scope>
    <source>
        <strain evidence="2 3">CCMP1005</strain>
    </source>
</reference>
<organism evidence="2 3">
    <name type="scientific">Thalassiosira oceanica</name>
    <name type="common">Marine diatom</name>
    <dbReference type="NCBI Taxonomy" id="159749"/>
    <lineage>
        <taxon>Eukaryota</taxon>
        <taxon>Sar</taxon>
        <taxon>Stramenopiles</taxon>
        <taxon>Ochrophyta</taxon>
        <taxon>Bacillariophyta</taxon>
        <taxon>Coscinodiscophyceae</taxon>
        <taxon>Thalassiosirophycidae</taxon>
        <taxon>Thalassiosirales</taxon>
        <taxon>Thalassiosiraceae</taxon>
        <taxon>Thalassiosira</taxon>
    </lineage>
</organism>
<dbReference type="InterPro" id="IPR027417">
    <property type="entry name" value="P-loop_NTPase"/>
</dbReference>
<dbReference type="Proteomes" id="UP000266841">
    <property type="component" value="Unassembled WGS sequence"/>
</dbReference>
<dbReference type="AlphaFoldDB" id="K0RLA3"/>
<feature type="region of interest" description="Disordered" evidence="1">
    <location>
        <begin position="1"/>
        <end position="51"/>
    </location>
</feature>
<dbReference type="Gene3D" id="3.40.50.300">
    <property type="entry name" value="P-loop containing nucleotide triphosphate hydrolases"/>
    <property type="match status" value="1"/>
</dbReference>
<protein>
    <submittedName>
        <fullName evidence="2">Uncharacterized protein</fullName>
    </submittedName>
</protein>
<dbReference type="EMBL" id="AGNL01038597">
    <property type="protein sequence ID" value="EJK53059.1"/>
    <property type="molecule type" value="Genomic_DNA"/>
</dbReference>
<comment type="caution">
    <text evidence="2">The sequence shown here is derived from an EMBL/GenBank/DDBJ whole genome shotgun (WGS) entry which is preliminary data.</text>
</comment>
<accession>K0RLA3</accession>
<gene>
    <name evidence="2" type="ORF">THAOC_27571</name>
</gene>
<evidence type="ECO:0000313" key="3">
    <source>
        <dbReference type="Proteomes" id="UP000266841"/>
    </source>
</evidence>
<sequence length="442" mass="50020">MTSAKSSPLKLRIAEAGISRRSGRGQTDPLGQSPSPRHGPDPYYRGHPAPPNRNRLFSLLSEVSDGLVEETANANGAAVSTVKVQRECAWLAMKQETERNFLAAATHTILQLPPVIVFVHAHSSGGTALTSIAHRNGFHGDQPYHPAITSRDCMDMMGTVVPFMWDHDRTCRWGDFRSVDRLRWLLKASELEGKPIRLINEEFHSMPWWEDIYSGGQFSFVAMFRSPVRRAARGVYESYTTLSDRTDMPSMLALNETLHAEPDNLMTRLMSSDDTLMTLSHIRVQWDQFYIRTPHDIIDMALKPVTERHYHKARINLHKLSVALLLDHMAGMLPLMAYKFNWTKVDAVHLNSKGSKVDEWLMHMNKTTNLLAELDGRNSYDIRLYNEAHILAVRQLSEAVGACPQLDRCKNYVGIMKSTIDQIQSSKPYLTALKSSMVPYCS</sequence>
<keyword evidence="3" id="KW-1185">Reference proteome</keyword>